<evidence type="ECO:0000256" key="6">
    <source>
        <dbReference type="ARBA" id="ARBA00023136"/>
    </source>
</evidence>
<feature type="transmembrane region" description="Helical" evidence="8">
    <location>
        <begin position="540"/>
        <end position="559"/>
    </location>
</feature>
<dbReference type="SUPFAM" id="SSF53448">
    <property type="entry name" value="Nucleotide-diphospho-sugar transferases"/>
    <property type="match status" value="1"/>
</dbReference>
<evidence type="ECO:0000256" key="5">
    <source>
        <dbReference type="ARBA" id="ARBA00022989"/>
    </source>
</evidence>
<dbReference type="GO" id="GO:0016757">
    <property type="term" value="F:glycosyltransferase activity"/>
    <property type="evidence" value="ECO:0007669"/>
    <property type="project" value="UniProtKB-KW"/>
</dbReference>
<evidence type="ECO:0000256" key="1">
    <source>
        <dbReference type="ARBA" id="ARBA00004141"/>
    </source>
</evidence>
<evidence type="ECO:0000256" key="3">
    <source>
        <dbReference type="ARBA" id="ARBA00022679"/>
    </source>
</evidence>
<dbReference type="Gene3D" id="3.90.550.10">
    <property type="entry name" value="Spore Coat Polysaccharide Biosynthesis Protein SpsA, Chain A"/>
    <property type="match status" value="1"/>
</dbReference>
<dbReference type="InterPro" id="IPR050321">
    <property type="entry name" value="Glycosyltr_2/OpgH_subfam"/>
</dbReference>
<keyword evidence="2" id="KW-0328">Glycosyltransferase</keyword>
<dbReference type="Proteomes" id="UP000696280">
    <property type="component" value="Unassembled WGS sequence"/>
</dbReference>
<reference evidence="9" key="1">
    <citation type="submission" date="2021-07" db="EMBL/GenBank/DDBJ databases">
        <authorList>
            <person name="Durling M."/>
        </authorList>
    </citation>
    <scope>NUCLEOTIDE SEQUENCE</scope>
</reference>
<keyword evidence="3" id="KW-0808">Transferase</keyword>
<evidence type="ECO:0000256" key="7">
    <source>
        <dbReference type="SAM" id="MobiDB-lite"/>
    </source>
</evidence>
<organism evidence="9 10">
    <name type="scientific">Hymenoscyphus fraxineus</name>
    <dbReference type="NCBI Taxonomy" id="746836"/>
    <lineage>
        <taxon>Eukaryota</taxon>
        <taxon>Fungi</taxon>
        <taxon>Dikarya</taxon>
        <taxon>Ascomycota</taxon>
        <taxon>Pezizomycotina</taxon>
        <taxon>Leotiomycetes</taxon>
        <taxon>Helotiales</taxon>
        <taxon>Helotiaceae</taxon>
        <taxon>Hymenoscyphus</taxon>
    </lineage>
</organism>
<feature type="transmembrane region" description="Helical" evidence="8">
    <location>
        <begin position="640"/>
        <end position="659"/>
    </location>
</feature>
<evidence type="ECO:0000313" key="10">
    <source>
        <dbReference type="Proteomes" id="UP000696280"/>
    </source>
</evidence>
<gene>
    <name evidence="9" type="ORF">HYFRA_00009376</name>
</gene>
<comment type="subcellular location">
    <subcellularLocation>
        <location evidence="1">Membrane</location>
        <topology evidence="1">Multi-pass membrane protein</topology>
    </subcellularLocation>
</comment>
<keyword evidence="4 8" id="KW-0812">Transmembrane</keyword>
<dbReference type="OrthoDB" id="72851at2759"/>
<keyword evidence="6 8" id="KW-0472">Membrane</keyword>
<dbReference type="PANTHER" id="PTHR43867:SF2">
    <property type="entry name" value="CELLULOSE SYNTHASE CATALYTIC SUBUNIT A [UDP-FORMING]"/>
    <property type="match status" value="1"/>
</dbReference>
<feature type="transmembrane region" description="Helical" evidence="8">
    <location>
        <begin position="571"/>
        <end position="590"/>
    </location>
</feature>
<name>A0A9N9KZ81_9HELO</name>
<evidence type="ECO:0000256" key="4">
    <source>
        <dbReference type="ARBA" id="ARBA00022692"/>
    </source>
</evidence>
<dbReference type="PANTHER" id="PTHR43867">
    <property type="entry name" value="CELLULOSE SYNTHASE CATALYTIC SUBUNIT A [UDP-FORMING]"/>
    <property type="match status" value="1"/>
</dbReference>
<evidence type="ECO:0000256" key="8">
    <source>
        <dbReference type="SAM" id="Phobius"/>
    </source>
</evidence>
<proteinExistence type="predicted"/>
<feature type="region of interest" description="Disordered" evidence="7">
    <location>
        <begin position="1"/>
        <end position="23"/>
    </location>
</feature>
<dbReference type="EMBL" id="CAJVRL010000077">
    <property type="protein sequence ID" value="CAG8957175.1"/>
    <property type="molecule type" value="Genomic_DNA"/>
</dbReference>
<accession>A0A9N9KZ81</accession>
<keyword evidence="5 8" id="KW-1133">Transmembrane helix</keyword>
<feature type="transmembrane region" description="Helical" evidence="8">
    <location>
        <begin position="59"/>
        <end position="78"/>
    </location>
</feature>
<dbReference type="Pfam" id="PF13641">
    <property type="entry name" value="Glyco_tranf_2_3"/>
    <property type="match status" value="1"/>
</dbReference>
<dbReference type="CDD" id="cd06421">
    <property type="entry name" value="CESA_CelA_like"/>
    <property type="match status" value="1"/>
</dbReference>
<comment type="caution">
    <text evidence="9">The sequence shown here is derived from an EMBL/GenBank/DDBJ whole genome shotgun (WGS) entry which is preliminary data.</text>
</comment>
<keyword evidence="10" id="KW-1185">Reference proteome</keyword>
<protein>
    <recommendedName>
        <fullName evidence="11">Glycosyltransferase family 2 protein</fullName>
    </recommendedName>
</protein>
<dbReference type="GO" id="GO:0016020">
    <property type="term" value="C:membrane"/>
    <property type="evidence" value="ECO:0007669"/>
    <property type="project" value="UniProtKB-SubCell"/>
</dbReference>
<dbReference type="AlphaFoldDB" id="A0A9N9KZ81"/>
<feature type="compositionally biased region" description="Basic and acidic residues" evidence="7">
    <location>
        <begin position="7"/>
        <end position="20"/>
    </location>
</feature>
<evidence type="ECO:0008006" key="11">
    <source>
        <dbReference type="Google" id="ProtNLM"/>
    </source>
</evidence>
<dbReference type="InterPro" id="IPR029044">
    <property type="entry name" value="Nucleotide-diphossugar_trans"/>
</dbReference>
<evidence type="ECO:0000256" key="2">
    <source>
        <dbReference type="ARBA" id="ARBA00022676"/>
    </source>
</evidence>
<evidence type="ECO:0000313" key="9">
    <source>
        <dbReference type="EMBL" id="CAG8957175.1"/>
    </source>
</evidence>
<sequence>MPGFNLRRSESLPRSEKLKTEYAQTVRSTGPASYRIVKVERSEEDDQDEMHVSAWARRIISLFPLTAIATVYFGYTYWRLQFDTILQLRAAGQDMSTRLFFCVLEFLTVAPNFLKAILDAIAILFGSERRQLRLAGLAAPSVDIIITTCKEDVDIILDTVRGALNIEYPIDKFRVIVTDDGGSSELADAIRNLSAADKIQRLFYTCRTKGPNDGNKAGNINHALRFSRTLPGGSYEFTAGLDADMIPTRHFLRAQIPHLLLDPKMGFTCPAATFYNNPINDPLFQTQTNVNKFDEYIKDRMNSAWCTGSGWVMRRAALDDVDGFPGQTLSEDVHCSSKQIGKGWNAAFIAEALQYGLMPESYQGHLKQHRRWKLGGLECGLAMKLCLFGTDAKSMGIFQRLYGAYYPIKSITAVFATLGLLTSPVILMADVPIVVFSGIPELKQLTQAACISYACGWLLRFHMSALTGYKSSFMELSTEIWMAPYHTLTQIQTFLLPKGFGGKITKFIPTGTIQDSLRERDQGKRAPLHRRLKNILFEQGAIFHLIYVVMCLAAVGTVFTRAYTRFSGDPTAFYLYLLTHIGWAPIPWLLTGAACLTPLRYALFPPDVAPREELLSRDPISNVAYPIESAKRVPWKYDMFGYENIPLAVLVYSFALLYFTRIW</sequence>